<evidence type="ECO:0000313" key="2">
    <source>
        <dbReference type="EMBL" id="BAU56433.1"/>
    </source>
</evidence>
<dbReference type="KEGG" id="hhk:HH1059_23640"/>
<accession>A0A0X8X7K0</accession>
<feature type="domain" description="AB hydrolase-1" evidence="1">
    <location>
        <begin position="9"/>
        <end position="246"/>
    </location>
</feature>
<evidence type="ECO:0000313" key="3">
    <source>
        <dbReference type="Proteomes" id="UP000218890"/>
    </source>
</evidence>
<gene>
    <name evidence="2" type="primary">bioH</name>
    <name evidence="2" type="ORF">HH1059_23640</name>
</gene>
<protein>
    <submittedName>
        <fullName evidence="2">Biotin synthesis protein BioH</fullName>
    </submittedName>
</protein>
<dbReference type="InterPro" id="IPR050266">
    <property type="entry name" value="AB_hydrolase_sf"/>
</dbReference>
<dbReference type="SUPFAM" id="SSF53474">
    <property type="entry name" value="alpha/beta-Hydrolases"/>
    <property type="match status" value="1"/>
</dbReference>
<proteinExistence type="predicted"/>
<dbReference type="Gene3D" id="3.40.50.1820">
    <property type="entry name" value="alpha/beta hydrolase"/>
    <property type="match status" value="1"/>
</dbReference>
<dbReference type="InterPro" id="IPR029058">
    <property type="entry name" value="AB_hydrolase_fold"/>
</dbReference>
<organism evidence="2 3">
    <name type="scientific">Halorhodospira halochloris</name>
    <name type="common">Ectothiorhodospira halochloris</name>
    <dbReference type="NCBI Taxonomy" id="1052"/>
    <lineage>
        <taxon>Bacteria</taxon>
        <taxon>Pseudomonadati</taxon>
        <taxon>Pseudomonadota</taxon>
        <taxon>Gammaproteobacteria</taxon>
        <taxon>Chromatiales</taxon>
        <taxon>Ectothiorhodospiraceae</taxon>
        <taxon>Halorhodospira</taxon>
    </lineage>
</organism>
<dbReference type="EMBL" id="AP017372">
    <property type="protein sequence ID" value="BAU56433.1"/>
    <property type="molecule type" value="Genomic_DNA"/>
</dbReference>
<dbReference type="PANTHER" id="PTHR43798">
    <property type="entry name" value="MONOACYLGLYCEROL LIPASE"/>
    <property type="match status" value="1"/>
</dbReference>
<dbReference type="InterPro" id="IPR000073">
    <property type="entry name" value="AB_hydrolase_1"/>
</dbReference>
<dbReference type="Proteomes" id="UP000218890">
    <property type="component" value="Chromosome"/>
</dbReference>
<reference evidence="2" key="1">
    <citation type="submission" date="2016-02" db="EMBL/GenBank/DDBJ databases">
        <title>Halorhodospira halochloris DSM-1059 complete genome, version 2.</title>
        <authorList>
            <person name="Tsukatani Y."/>
        </authorList>
    </citation>
    <scope>NUCLEOTIDE SEQUENCE</scope>
    <source>
        <strain evidence="2">DSM 1059</strain>
    </source>
</reference>
<dbReference type="Pfam" id="PF12697">
    <property type="entry name" value="Abhydrolase_6"/>
    <property type="match status" value="1"/>
</dbReference>
<sequence>MMRVHPLHCLPGWSFTSSIFSELVSHLPARLEPRLWELPGHGGSPDPAANTLDGVVTAQVSNIGSVAAGNNDKSRAEDGSIWLGWSLGGTIAVDMWRRELPIKALIMIAATPRFCVAEDWSDAVQRSDLEAMIEALGKNPQAVVKRFRSNLAKASSADRQAVRGVGQATQAGLAAGLNALLEADLRSVLDSLSEREVPSLWIGGDRDPLVPAAALECAAQLAGGESCIIPEAGHLPHVTHSLTVAELIDDFVQRRISEPID</sequence>
<dbReference type="AlphaFoldDB" id="A0A0X8X7K0"/>
<evidence type="ECO:0000259" key="1">
    <source>
        <dbReference type="Pfam" id="PF12697"/>
    </source>
</evidence>
<keyword evidence="3" id="KW-1185">Reference proteome</keyword>
<dbReference type="PANTHER" id="PTHR43798:SF33">
    <property type="entry name" value="HYDROLASE, PUTATIVE (AFU_ORTHOLOGUE AFUA_2G14860)-RELATED"/>
    <property type="match status" value="1"/>
</dbReference>
<dbReference type="GO" id="GO:0016020">
    <property type="term" value="C:membrane"/>
    <property type="evidence" value="ECO:0007669"/>
    <property type="project" value="TreeGrafter"/>
</dbReference>
<dbReference type="RefSeq" id="WP_162549542.1">
    <property type="nucleotide sequence ID" value="NZ_AP017372.2"/>
</dbReference>
<name>A0A0X8X7K0_HALHR</name>